<protein>
    <submittedName>
        <fullName evidence="2">Uncharacterized protein</fullName>
    </submittedName>
</protein>
<dbReference type="AlphaFoldDB" id="A0A5B8MNT2"/>
<sequence>MLRSSRSSRCLATEEVEGEWHVVRGYGSSSSSSSSGRKGRGSRSLSKNLSIQLITLAAVNRSINSQQDNLERMRERITSSSSPPPSSVVCDLATSDLSLDPLQVFQCFDDAIVNIDAQVKKFHQAFYLFE</sequence>
<keyword evidence="3" id="KW-1185">Reference proteome</keyword>
<organism evidence="2 3">
    <name type="scientific">Chloropicon primus</name>
    <dbReference type="NCBI Taxonomy" id="1764295"/>
    <lineage>
        <taxon>Eukaryota</taxon>
        <taxon>Viridiplantae</taxon>
        <taxon>Chlorophyta</taxon>
        <taxon>Chloropicophyceae</taxon>
        <taxon>Chloropicales</taxon>
        <taxon>Chloropicaceae</taxon>
        <taxon>Chloropicon</taxon>
    </lineage>
</organism>
<feature type="region of interest" description="Disordered" evidence="1">
    <location>
        <begin position="25"/>
        <end position="45"/>
    </location>
</feature>
<evidence type="ECO:0000256" key="1">
    <source>
        <dbReference type="SAM" id="MobiDB-lite"/>
    </source>
</evidence>
<dbReference type="EMBL" id="CP031040">
    <property type="protein sequence ID" value="QDZ22176.1"/>
    <property type="molecule type" value="Genomic_DNA"/>
</dbReference>
<evidence type="ECO:0000313" key="3">
    <source>
        <dbReference type="Proteomes" id="UP000316726"/>
    </source>
</evidence>
<gene>
    <name evidence="2" type="ORF">A3770_07p46940</name>
</gene>
<reference evidence="2 3" key="1">
    <citation type="submission" date="2018-07" db="EMBL/GenBank/DDBJ databases">
        <title>The complete nuclear genome of the prasinophyte Chloropicon primus (CCMP1205).</title>
        <authorList>
            <person name="Pombert J.-F."/>
            <person name="Otis C."/>
            <person name="Turmel M."/>
            <person name="Lemieux C."/>
        </authorList>
    </citation>
    <scope>NUCLEOTIDE SEQUENCE [LARGE SCALE GENOMIC DNA]</scope>
    <source>
        <strain evidence="2 3">CCMP1205</strain>
    </source>
</reference>
<dbReference type="Proteomes" id="UP000316726">
    <property type="component" value="Chromosome 7"/>
</dbReference>
<feature type="region of interest" description="Disordered" evidence="1">
    <location>
        <begin position="67"/>
        <end position="86"/>
    </location>
</feature>
<proteinExistence type="predicted"/>
<evidence type="ECO:0000313" key="2">
    <source>
        <dbReference type="EMBL" id="QDZ22176.1"/>
    </source>
</evidence>
<name>A0A5B8MNT2_9CHLO</name>
<accession>A0A5B8MNT2</accession>